<dbReference type="KEGG" id="mcub:MCBB_0723"/>
<name>A0A1D3L0V1_9EURY</name>
<gene>
    <name evidence="2" type="ORF">MCBB_0723</name>
</gene>
<dbReference type="InterPro" id="IPR029000">
    <property type="entry name" value="Cyclophilin-like_dom_sf"/>
</dbReference>
<proteinExistence type="predicted"/>
<evidence type="ECO:0000313" key="3">
    <source>
        <dbReference type="Proteomes" id="UP000094707"/>
    </source>
</evidence>
<dbReference type="AlphaFoldDB" id="A0A1D3L0V1"/>
<dbReference type="EMBL" id="LT607756">
    <property type="protein sequence ID" value="SCG85294.1"/>
    <property type="molecule type" value="Genomic_DNA"/>
</dbReference>
<reference evidence="2 3" key="1">
    <citation type="submission" date="2016-08" db="EMBL/GenBank/DDBJ databases">
        <authorList>
            <person name="Seilhamer J.J."/>
        </authorList>
    </citation>
    <scope>NUCLEOTIDE SEQUENCE [LARGE SCALE GENOMIC DNA]</scope>
    <source>
        <strain evidence="2">Buetzberg</strain>
    </source>
</reference>
<keyword evidence="3" id="KW-1185">Reference proteome</keyword>
<feature type="domain" description="Cyclophilin TM1367-like" evidence="1">
    <location>
        <begin position="1"/>
        <end position="113"/>
    </location>
</feature>
<dbReference type="SUPFAM" id="SSF50891">
    <property type="entry name" value="Cyclophilin-like"/>
    <property type="match status" value="1"/>
</dbReference>
<dbReference type="Proteomes" id="UP000094707">
    <property type="component" value="Chromosome I"/>
</dbReference>
<dbReference type="OrthoDB" id="31132at2157"/>
<dbReference type="GeneID" id="30411577"/>
<dbReference type="InterPro" id="IPR007256">
    <property type="entry name" value="TM1367-like"/>
</dbReference>
<dbReference type="RefSeq" id="WP_071906479.1">
    <property type="nucleotide sequence ID" value="NZ_LT607756.1"/>
</dbReference>
<sequence>MEIEIEVVGKGKAIAVLDDRNPETAKMIYENLPVEGKAVTWLQEVYFDMDLQLEYENPSPRVREGDLSYWPPGPAFCIFYGGSQPVSEVNNFGRIKENLDLFFKVDDGDVIIIKPVG</sequence>
<dbReference type="Pfam" id="PF04126">
    <property type="entry name" value="Cyclophil_like"/>
    <property type="match status" value="1"/>
</dbReference>
<evidence type="ECO:0000313" key="2">
    <source>
        <dbReference type="EMBL" id="SCG85294.1"/>
    </source>
</evidence>
<dbReference type="Gene3D" id="2.40.100.20">
    <property type="match status" value="1"/>
</dbReference>
<evidence type="ECO:0000259" key="1">
    <source>
        <dbReference type="Pfam" id="PF04126"/>
    </source>
</evidence>
<dbReference type="PIRSF" id="PIRSF006456">
    <property type="entry name" value="UCP006456"/>
    <property type="match status" value="1"/>
</dbReference>
<organism evidence="2 3">
    <name type="scientific">Methanobacterium congolense</name>
    <dbReference type="NCBI Taxonomy" id="118062"/>
    <lineage>
        <taxon>Archaea</taxon>
        <taxon>Methanobacteriati</taxon>
        <taxon>Methanobacteriota</taxon>
        <taxon>Methanomada group</taxon>
        <taxon>Methanobacteria</taxon>
        <taxon>Methanobacteriales</taxon>
        <taxon>Methanobacteriaceae</taxon>
        <taxon>Methanobacterium</taxon>
    </lineage>
</organism>
<accession>A0A1D3L0V1</accession>
<dbReference type="InterPro" id="IPR025658">
    <property type="entry name" value="Cyclophilin_TM1367"/>
</dbReference>
<dbReference type="STRING" id="118062.MCBB_0723"/>
<protein>
    <recommendedName>
        <fullName evidence="1">Cyclophilin TM1367-like domain-containing protein</fullName>
    </recommendedName>
</protein>